<proteinExistence type="predicted"/>
<protein>
    <submittedName>
        <fullName evidence="2">Uncharacterized protein</fullName>
    </submittedName>
</protein>
<feature type="signal peptide" evidence="1">
    <location>
        <begin position="1"/>
        <end position="27"/>
    </location>
</feature>
<name>A0A367F7H5_9ACTN</name>
<gene>
    <name evidence="2" type="ORF">DTL70_09925</name>
</gene>
<sequence length="107" mass="10942">MRKFQRAAVAAVGLLAFSGIAATSAQAAPAAPTAKAAQSGYYNGTFGSFSSCKSSGDNNPVIVKFHCDQNEDGSWSMWVDEDTCRAATVNSTAAQASPNGGISTRGC</sequence>
<evidence type="ECO:0000313" key="3">
    <source>
        <dbReference type="Proteomes" id="UP000252914"/>
    </source>
</evidence>
<dbReference type="AlphaFoldDB" id="A0A367F7H5"/>
<dbReference type="Proteomes" id="UP000252914">
    <property type="component" value="Unassembled WGS sequence"/>
</dbReference>
<comment type="caution">
    <text evidence="2">The sequence shown here is derived from an EMBL/GenBank/DDBJ whole genome shotgun (WGS) entry which is preliminary data.</text>
</comment>
<reference evidence="2 3" key="1">
    <citation type="submission" date="2018-06" db="EMBL/GenBank/DDBJ databases">
        <title>Streptomyces reniochalinae sp. nov. and Streptomyces diacarnus sp. nov. from marine sponges.</title>
        <authorList>
            <person name="Li L."/>
        </authorList>
    </citation>
    <scope>NUCLEOTIDE SEQUENCE [LARGE SCALE GENOMIC DNA]</scope>
    <source>
        <strain evidence="2 3">LHW51701</strain>
    </source>
</reference>
<accession>A0A367F7H5</accession>
<dbReference type="RefSeq" id="WP_114021502.1">
    <property type="nucleotide sequence ID" value="NZ_QOIN01000036.1"/>
</dbReference>
<keyword evidence="3" id="KW-1185">Reference proteome</keyword>
<evidence type="ECO:0000256" key="1">
    <source>
        <dbReference type="SAM" id="SignalP"/>
    </source>
</evidence>
<evidence type="ECO:0000313" key="2">
    <source>
        <dbReference type="EMBL" id="RCG25675.1"/>
    </source>
</evidence>
<feature type="chain" id="PRO_5016950934" evidence="1">
    <location>
        <begin position="28"/>
        <end position="107"/>
    </location>
</feature>
<keyword evidence="1" id="KW-0732">Signal</keyword>
<organism evidence="2 3">
    <name type="scientific">Streptomyces diacarni</name>
    <dbReference type="NCBI Taxonomy" id="2800381"/>
    <lineage>
        <taxon>Bacteria</taxon>
        <taxon>Bacillati</taxon>
        <taxon>Actinomycetota</taxon>
        <taxon>Actinomycetes</taxon>
        <taxon>Kitasatosporales</taxon>
        <taxon>Streptomycetaceae</taxon>
        <taxon>Streptomyces</taxon>
    </lineage>
</organism>
<dbReference type="EMBL" id="QOIN01000036">
    <property type="protein sequence ID" value="RCG25675.1"/>
    <property type="molecule type" value="Genomic_DNA"/>
</dbReference>